<evidence type="ECO:0000313" key="2">
    <source>
        <dbReference type="EMBL" id="KAJ5616475.1"/>
    </source>
</evidence>
<dbReference type="SMART" id="SM00173">
    <property type="entry name" value="RAS"/>
    <property type="match status" value="1"/>
</dbReference>
<dbReference type="CDD" id="cd00154">
    <property type="entry name" value="Rab"/>
    <property type="match status" value="1"/>
</dbReference>
<dbReference type="Pfam" id="PF00071">
    <property type="entry name" value="Ras"/>
    <property type="match status" value="1"/>
</dbReference>
<reference evidence="2" key="1">
    <citation type="journal article" date="2023" name="IMA Fungus">
        <title>Comparative genomic study of the Penicillium genus elucidates a diverse pangenome and 15 lateral gene transfer events.</title>
        <authorList>
            <person name="Petersen C."/>
            <person name="Sorensen T."/>
            <person name="Nielsen M.R."/>
            <person name="Sondergaard T.E."/>
            <person name="Sorensen J.L."/>
            <person name="Fitzpatrick D.A."/>
            <person name="Frisvad J.C."/>
            <person name="Nielsen K.L."/>
        </authorList>
    </citation>
    <scope>NUCLEOTIDE SEQUENCE</scope>
    <source>
        <strain evidence="2">IBT 12815</strain>
    </source>
</reference>
<dbReference type="PROSITE" id="PS51419">
    <property type="entry name" value="RAB"/>
    <property type="match status" value="1"/>
</dbReference>
<keyword evidence="3" id="KW-1185">Reference proteome</keyword>
<name>A0AAD6EFU9_9EURO</name>
<evidence type="ECO:0000313" key="3">
    <source>
        <dbReference type="Proteomes" id="UP001213799"/>
    </source>
</evidence>
<dbReference type="InterPro" id="IPR021838">
    <property type="entry name" value="DUF3431"/>
</dbReference>
<dbReference type="InterPro" id="IPR001806">
    <property type="entry name" value="Small_GTPase"/>
</dbReference>
<dbReference type="SMART" id="SM00174">
    <property type="entry name" value="RHO"/>
    <property type="match status" value="1"/>
</dbReference>
<dbReference type="InterPro" id="IPR027417">
    <property type="entry name" value="P-loop_NTPase"/>
</dbReference>
<dbReference type="GO" id="GO:0003924">
    <property type="term" value="F:GTPase activity"/>
    <property type="evidence" value="ECO:0007669"/>
    <property type="project" value="InterPro"/>
</dbReference>
<dbReference type="Pfam" id="PF11913">
    <property type="entry name" value="DUF3431"/>
    <property type="match status" value="1"/>
</dbReference>
<dbReference type="Proteomes" id="UP001213799">
    <property type="component" value="Unassembled WGS sequence"/>
</dbReference>
<dbReference type="PROSITE" id="PS51417">
    <property type="entry name" value="ARF"/>
    <property type="match status" value="1"/>
</dbReference>
<reference evidence="2" key="2">
    <citation type="submission" date="2023-01" db="EMBL/GenBank/DDBJ databases">
        <authorList>
            <person name="Petersen C."/>
        </authorList>
    </citation>
    <scope>NUCLEOTIDE SEQUENCE</scope>
    <source>
        <strain evidence="2">IBT 12815</strain>
    </source>
</reference>
<dbReference type="SMART" id="SM00175">
    <property type="entry name" value="RAB"/>
    <property type="match status" value="1"/>
</dbReference>
<sequence length="1120" mass="124668">MSSSLEAKIVVLGAQGVGKTALVERYCKNTFNPAAASTIGASFVTKRVLDSTSDTIVRLQIWDTAGQERFRSMSRLYYRGAQAVLLCYDITDQSSFQEMAGWLRELRKNITPSDDGTDSLIIHVVGTKSDIVAEDPSRRRVPFEHTIDYVAEQLYPTQASTPPPTATGSMGGLVFGTSVFGGSGGSTSNASASAAALQSPDSKRSSAFWGQEIGWDCCHEISARDGEGIDEVFRVITRKLVEQRNRRDTELAMSIAGTSMANGVVGPLNPGVVEGTGSFRLGHGDNRRSWMGLGAAAVNVDGAEEERVILVSAYSDGASMFTAIRKKYHERQSTRELERSLARGRTEIQTRFDLHNQELGYRYERGDSIAREHMKDIIITLQGALLRHLREAQEQGTTPDLMALQIESDQGRVRTLVILGDLYQRLSRPSPVPPSVSMSIDPNYHMMNSYGRGYSPNGPDRYRPPHTPEMEYFFGGYPTSPASYSRGQILPEDVCASPTDTLGTSREYGTSSPKPRRRSSGFGSVVSSMGDWFHPRPGRGRTPSFPSSAPEPAYIPQTRVYTAVSPSTSEPIPEFDVRPATPSIPKSRPTSIPHDVLGGNPWKHENLINSDDEDAIRHAPIKEEKRHLSPISASTQPRHDSLSATSTASTDSTPSNPSTRSSTDRPTQAIRPLWPPSETNNYLGFCKGAWKVHTGFRGFKIYSEPGTGYFTQQSWLRCTKCAFEAPMSPKSSSHNPLFEESVRTHRASGIRYRFEFLAKSHVPCKRDPALHFNSNAPRGTFCCLFCCAMAQESTQVYGNLDIFMAHLAKYHWAVEREALAVLPILVNRSLKSKGESLQDLWHFDTGSFRTSLRPKLQSDTGSQRKWRVASDNKPALVYQTTEIVVPNQGAIVMAKRKEEDTAWVGAELAEWRSVIYTVDDINAPTHTPKNKGREALPYLQYLIDHYDDLPDVVVFLHSHRDGVIAGWHIDTMDYSNVDSVRALQKEFVQQAGFVNLRCQLSPGCPSAIQPFRQPPNPESQGEAHYAAAWKELFPGEPVPREIAAPCCSQFAVSREQILQRPHSDYKRMYDWVMNNDLPDEATSNIMEYSWHIIFGKDPVFCPDLFQCYADVYGEEVIFNY</sequence>
<feature type="region of interest" description="Disordered" evidence="1">
    <location>
        <begin position="493"/>
        <end position="675"/>
    </location>
</feature>
<proteinExistence type="predicted"/>
<dbReference type="SUPFAM" id="SSF52540">
    <property type="entry name" value="P-loop containing nucleoside triphosphate hydrolases"/>
    <property type="match status" value="1"/>
</dbReference>
<dbReference type="FunFam" id="3.40.50.300:FF:001447">
    <property type="entry name" value="Ras-related protein Rab-1B"/>
    <property type="match status" value="1"/>
</dbReference>
<organism evidence="2 3">
    <name type="scientific">Penicillium hordei</name>
    <dbReference type="NCBI Taxonomy" id="40994"/>
    <lineage>
        <taxon>Eukaryota</taxon>
        <taxon>Fungi</taxon>
        <taxon>Dikarya</taxon>
        <taxon>Ascomycota</taxon>
        <taxon>Pezizomycotina</taxon>
        <taxon>Eurotiomycetes</taxon>
        <taxon>Eurotiomycetidae</taxon>
        <taxon>Eurotiales</taxon>
        <taxon>Aspergillaceae</taxon>
        <taxon>Penicillium</taxon>
    </lineage>
</organism>
<dbReference type="NCBIfam" id="TIGR00231">
    <property type="entry name" value="small_GTP"/>
    <property type="match status" value="1"/>
</dbReference>
<dbReference type="PANTHER" id="PTHR37490:SF2">
    <property type="match status" value="1"/>
</dbReference>
<evidence type="ECO:0000256" key="1">
    <source>
        <dbReference type="SAM" id="MobiDB-lite"/>
    </source>
</evidence>
<dbReference type="GeneID" id="81582889"/>
<feature type="compositionally biased region" description="Basic and acidic residues" evidence="1">
    <location>
        <begin position="615"/>
        <end position="627"/>
    </location>
</feature>
<dbReference type="AlphaFoldDB" id="A0AAD6EFU9"/>
<protein>
    <submittedName>
        <fullName evidence="2">Uncharacterized protein</fullName>
    </submittedName>
</protein>
<dbReference type="InterPro" id="IPR005225">
    <property type="entry name" value="Small_GTP-bd"/>
</dbReference>
<comment type="caution">
    <text evidence="2">The sequence shown here is derived from an EMBL/GenBank/DDBJ whole genome shotgun (WGS) entry which is preliminary data.</text>
</comment>
<accession>A0AAD6EFU9</accession>
<dbReference type="PROSITE" id="PS51420">
    <property type="entry name" value="RHO"/>
    <property type="match status" value="1"/>
</dbReference>
<feature type="compositionally biased region" description="Low complexity" evidence="1">
    <location>
        <begin position="642"/>
        <end position="667"/>
    </location>
</feature>
<dbReference type="PANTHER" id="PTHR37490">
    <property type="entry name" value="EXPRESSED PROTEIN"/>
    <property type="match status" value="1"/>
</dbReference>
<dbReference type="EMBL" id="JAQJAE010000001">
    <property type="protein sequence ID" value="KAJ5616475.1"/>
    <property type="molecule type" value="Genomic_DNA"/>
</dbReference>
<dbReference type="PROSITE" id="PS51421">
    <property type="entry name" value="RAS"/>
    <property type="match status" value="1"/>
</dbReference>
<dbReference type="RefSeq" id="XP_056757642.1">
    <property type="nucleotide sequence ID" value="XM_056892647.1"/>
</dbReference>
<dbReference type="PRINTS" id="PR00449">
    <property type="entry name" value="RASTRNSFRMNG"/>
</dbReference>
<dbReference type="Gene3D" id="3.40.50.300">
    <property type="entry name" value="P-loop containing nucleotide triphosphate hydrolases"/>
    <property type="match status" value="1"/>
</dbReference>
<feature type="compositionally biased region" description="Polar residues" evidence="1">
    <location>
        <begin position="498"/>
        <end position="513"/>
    </location>
</feature>
<dbReference type="GO" id="GO:0005525">
    <property type="term" value="F:GTP binding"/>
    <property type="evidence" value="ECO:0007669"/>
    <property type="project" value="InterPro"/>
</dbReference>
<gene>
    <name evidence="2" type="ORF">N7537_001589</name>
</gene>